<keyword evidence="4" id="KW-0804">Transcription</keyword>
<keyword evidence="3 5" id="KW-0238">DNA-binding</keyword>
<dbReference type="InterPro" id="IPR050109">
    <property type="entry name" value="HTH-type_TetR-like_transc_reg"/>
</dbReference>
<dbReference type="PROSITE" id="PS01081">
    <property type="entry name" value="HTH_TETR_1"/>
    <property type="match status" value="1"/>
</dbReference>
<dbReference type="InterPro" id="IPR003012">
    <property type="entry name" value="Tet_transcr_reg_TetR"/>
</dbReference>
<reference evidence="7 8" key="1">
    <citation type="submission" date="2017-05" db="EMBL/GenBank/DDBJ databases">
        <title>Functional genome analysis of Paenibacillus pasadenensis strain R16: insights on endophytic life style and antifungal activity.</title>
        <authorList>
            <person name="Passera A."/>
            <person name="Marcolungo L."/>
            <person name="Casati P."/>
            <person name="Brasca M."/>
            <person name="Quaglino F."/>
            <person name="Delledonne M."/>
        </authorList>
    </citation>
    <scope>NUCLEOTIDE SEQUENCE [LARGE SCALE GENOMIC DNA]</scope>
    <source>
        <strain evidence="7 8">R16</strain>
    </source>
</reference>
<evidence type="ECO:0000256" key="2">
    <source>
        <dbReference type="ARBA" id="ARBA00023015"/>
    </source>
</evidence>
<protein>
    <submittedName>
        <fullName evidence="7">Transcriptional regulator, TetR family</fullName>
    </submittedName>
</protein>
<dbReference type="InterPro" id="IPR023772">
    <property type="entry name" value="DNA-bd_HTH_TetR-type_CS"/>
</dbReference>
<evidence type="ECO:0000313" key="7">
    <source>
        <dbReference type="EMBL" id="PLT48068.1"/>
    </source>
</evidence>
<dbReference type="PANTHER" id="PTHR30055">
    <property type="entry name" value="HTH-TYPE TRANSCRIPTIONAL REGULATOR RUTR"/>
    <property type="match status" value="1"/>
</dbReference>
<keyword evidence="8" id="KW-1185">Reference proteome</keyword>
<evidence type="ECO:0000259" key="6">
    <source>
        <dbReference type="PROSITE" id="PS50977"/>
    </source>
</evidence>
<keyword evidence="2" id="KW-0805">Transcription regulation</keyword>
<evidence type="ECO:0000256" key="4">
    <source>
        <dbReference type="ARBA" id="ARBA00023163"/>
    </source>
</evidence>
<dbReference type="SUPFAM" id="SSF48498">
    <property type="entry name" value="Tetracyclin repressor-like, C-terminal domain"/>
    <property type="match status" value="1"/>
</dbReference>
<accession>A0A2N5NCL7</accession>
<dbReference type="Gene3D" id="1.10.10.60">
    <property type="entry name" value="Homeodomain-like"/>
    <property type="match status" value="1"/>
</dbReference>
<organism evidence="7 8">
    <name type="scientific">Paenibacillus pasadenensis</name>
    <dbReference type="NCBI Taxonomy" id="217090"/>
    <lineage>
        <taxon>Bacteria</taxon>
        <taxon>Bacillati</taxon>
        <taxon>Bacillota</taxon>
        <taxon>Bacilli</taxon>
        <taxon>Bacillales</taxon>
        <taxon>Paenibacillaceae</taxon>
        <taxon>Paenibacillus</taxon>
    </lineage>
</organism>
<dbReference type="GO" id="GO:0045892">
    <property type="term" value="P:negative regulation of DNA-templated transcription"/>
    <property type="evidence" value="ECO:0007669"/>
    <property type="project" value="InterPro"/>
</dbReference>
<dbReference type="PRINTS" id="PR00400">
    <property type="entry name" value="TETREPRESSOR"/>
</dbReference>
<dbReference type="PROSITE" id="PS50977">
    <property type="entry name" value="HTH_TETR_2"/>
    <property type="match status" value="1"/>
</dbReference>
<dbReference type="GO" id="GO:0046677">
    <property type="term" value="P:response to antibiotic"/>
    <property type="evidence" value="ECO:0007669"/>
    <property type="project" value="InterPro"/>
</dbReference>
<dbReference type="Pfam" id="PF02909">
    <property type="entry name" value="TetR_C_1"/>
    <property type="match status" value="1"/>
</dbReference>
<dbReference type="Pfam" id="PF00440">
    <property type="entry name" value="TetR_N"/>
    <property type="match status" value="1"/>
</dbReference>
<dbReference type="InterPro" id="IPR009057">
    <property type="entry name" value="Homeodomain-like_sf"/>
</dbReference>
<dbReference type="Proteomes" id="UP000234789">
    <property type="component" value="Unassembled WGS sequence"/>
</dbReference>
<dbReference type="AlphaFoldDB" id="A0A2N5NCL7"/>
<evidence type="ECO:0000313" key="8">
    <source>
        <dbReference type="Proteomes" id="UP000234789"/>
    </source>
</evidence>
<sequence>MKKQQPSISEDKILGASWELLGEEGIEKFSMRRLADRLGIQAPSLYWHFKSKQDLYQRLANQVSIRILEEFRSDGDWKEQLTGLAAAVRSVLRRYPCSTQLMMMTLPHEPDIIRFTNRMLLCVEETPLEQEQKMQVVTTLVNYVFYFVLDDYQHERNVSAISKDKGAAPGDEMVRLLDSMNDAEAGLFRRMFTNGLFELMGTDRAFEFGVRLIVLGIEQIIESHCYAEQPDKGAGG</sequence>
<comment type="caution">
    <text evidence="7">The sequence shown here is derived from an EMBL/GenBank/DDBJ whole genome shotgun (WGS) entry which is preliminary data.</text>
</comment>
<evidence type="ECO:0000256" key="3">
    <source>
        <dbReference type="ARBA" id="ARBA00023125"/>
    </source>
</evidence>
<dbReference type="EMBL" id="NFEZ01000001">
    <property type="protein sequence ID" value="PLT48068.1"/>
    <property type="molecule type" value="Genomic_DNA"/>
</dbReference>
<dbReference type="GO" id="GO:0003700">
    <property type="term" value="F:DNA-binding transcription factor activity"/>
    <property type="evidence" value="ECO:0007669"/>
    <property type="project" value="TreeGrafter"/>
</dbReference>
<feature type="DNA-binding region" description="H-T-H motif" evidence="5">
    <location>
        <begin position="30"/>
        <end position="49"/>
    </location>
</feature>
<dbReference type="SUPFAM" id="SSF46689">
    <property type="entry name" value="Homeodomain-like"/>
    <property type="match status" value="1"/>
</dbReference>
<feature type="domain" description="HTH tetR-type" evidence="6">
    <location>
        <begin position="7"/>
        <end position="67"/>
    </location>
</feature>
<keyword evidence="1" id="KW-0678">Repressor</keyword>
<dbReference type="PANTHER" id="PTHR30055:SF151">
    <property type="entry name" value="TRANSCRIPTIONAL REGULATORY PROTEIN"/>
    <property type="match status" value="1"/>
</dbReference>
<dbReference type="RefSeq" id="WP_101807485.1">
    <property type="nucleotide sequence ID" value="NZ_NFEZ01000001.1"/>
</dbReference>
<evidence type="ECO:0000256" key="5">
    <source>
        <dbReference type="PROSITE-ProRule" id="PRU00335"/>
    </source>
</evidence>
<name>A0A2N5NCL7_9BACL</name>
<evidence type="ECO:0000256" key="1">
    <source>
        <dbReference type="ARBA" id="ARBA00022491"/>
    </source>
</evidence>
<dbReference type="InterPro" id="IPR036271">
    <property type="entry name" value="Tet_transcr_reg_TetR-rel_C_sf"/>
</dbReference>
<dbReference type="GO" id="GO:0000976">
    <property type="term" value="F:transcription cis-regulatory region binding"/>
    <property type="evidence" value="ECO:0007669"/>
    <property type="project" value="TreeGrafter"/>
</dbReference>
<dbReference type="InterPro" id="IPR001647">
    <property type="entry name" value="HTH_TetR"/>
</dbReference>
<dbReference type="PRINTS" id="PR00455">
    <property type="entry name" value="HTHTETR"/>
</dbReference>
<dbReference type="InterPro" id="IPR004111">
    <property type="entry name" value="Repressor_TetR_C"/>
</dbReference>
<dbReference type="Gene3D" id="1.10.357.10">
    <property type="entry name" value="Tetracycline Repressor, domain 2"/>
    <property type="match status" value="1"/>
</dbReference>
<gene>
    <name evidence="7" type="ORF">B8V81_0200</name>
</gene>
<proteinExistence type="predicted"/>